<evidence type="ECO:0000313" key="2">
    <source>
        <dbReference type="Proteomes" id="UP001598114"/>
    </source>
</evidence>
<reference evidence="1 2" key="1">
    <citation type="submission" date="2024-03" db="EMBL/GenBank/DDBJ databases">
        <title>Aquirufa genome sequencing.</title>
        <authorList>
            <person name="Pitt A."/>
            <person name="Hahn M.W."/>
        </authorList>
    </citation>
    <scope>NUCLEOTIDE SEQUENCE [LARGE SCALE GENOMIC DNA]</scope>
    <source>
        <strain evidence="1 2">PLAD-142S6K</strain>
    </source>
</reference>
<accession>A0ABW6CWV8</accession>
<dbReference type="EMBL" id="JBBKYA010000002">
    <property type="protein sequence ID" value="MFD3275420.1"/>
    <property type="molecule type" value="Genomic_DNA"/>
</dbReference>
<comment type="caution">
    <text evidence="1">The sequence shown here is derived from an EMBL/GenBank/DDBJ whole genome shotgun (WGS) entry which is preliminary data.</text>
</comment>
<gene>
    <name evidence="1" type="ORF">SKC38_04170</name>
</gene>
<protein>
    <submittedName>
        <fullName evidence="1">Uncharacterized protein</fullName>
    </submittedName>
</protein>
<evidence type="ECO:0000313" key="1">
    <source>
        <dbReference type="EMBL" id="MFD3275420.1"/>
    </source>
</evidence>
<dbReference type="RefSeq" id="WP_223143239.1">
    <property type="nucleotide sequence ID" value="NZ_JBBKYA010000002.1"/>
</dbReference>
<organism evidence="1 2">
    <name type="scientific">Aquirufa echingensis</name>
    <dbReference type="NCBI Taxonomy" id="3096516"/>
    <lineage>
        <taxon>Bacteria</taxon>
        <taxon>Pseudomonadati</taxon>
        <taxon>Bacteroidota</taxon>
        <taxon>Cytophagia</taxon>
        <taxon>Cytophagales</taxon>
        <taxon>Flectobacillaceae</taxon>
        <taxon>Aquirufa</taxon>
    </lineage>
</organism>
<dbReference type="Proteomes" id="UP001598114">
    <property type="component" value="Unassembled WGS sequence"/>
</dbReference>
<name>A0ABW6CWV8_9BACT</name>
<keyword evidence="2" id="KW-1185">Reference proteome</keyword>
<sequence length="85" mass="10628">MKSQNFNKDKRLVKEQLEKRGFDFKLKIFLETNRGFLEKRGRFFSDEDWEKQMKLYDRMVLEYRNHPLYYVIKKSPKMVHHKNVK</sequence>
<proteinExistence type="predicted"/>